<feature type="domain" description="HTH myb-type" evidence="9">
    <location>
        <begin position="78"/>
        <end position="126"/>
    </location>
</feature>
<evidence type="ECO:0000313" key="10">
    <source>
        <dbReference type="EMBL" id="KAK9143412.1"/>
    </source>
</evidence>
<keyword evidence="2" id="KW-0677">Repeat</keyword>
<evidence type="ECO:0000259" key="9">
    <source>
        <dbReference type="PROSITE" id="PS51294"/>
    </source>
</evidence>
<evidence type="ECO:0000256" key="5">
    <source>
        <dbReference type="ARBA" id="ARBA00023159"/>
    </source>
</evidence>
<dbReference type="SUPFAM" id="SSF46689">
    <property type="entry name" value="Homeodomain-like"/>
    <property type="match status" value="1"/>
</dbReference>
<dbReference type="InterPro" id="IPR001005">
    <property type="entry name" value="SANT/Myb"/>
</dbReference>
<dbReference type="SMART" id="SM00717">
    <property type="entry name" value="SANT"/>
    <property type="match status" value="2"/>
</dbReference>
<feature type="domain" description="HTH myb-type" evidence="9">
    <location>
        <begin position="127"/>
        <end position="181"/>
    </location>
</feature>
<dbReference type="PANTHER" id="PTHR47997">
    <property type="entry name" value="MYB DOMAIN PROTEIN 55"/>
    <property type="match status" value="1"/>
</dbReference>
<evidence type="ECO:0000256" key="1">
    <source>
        <dbReference type="ARBA" id="ARBA00004123"/>
    </source>
</evidence>
<dbReference type="Pfam" id="PF00249">
    <property type="entry name" value="Myb_DNA-binding"/>
    <property type="match status" value="2"/>
</dbReference>
<evidence type="ECO:0000313" key="11">
    <source>
        <dbReference type="Proteomes" id="UP001420932"/>
    </source>
</evidence>
<feature type="domain" description="Myb-like" evidence="8">
    <location>
        <begin position="127"/>
        <end position="177"/>
    </location>
</feature>
<dbReference type="CDD" id="cd00167">
    <property type="entry name" value="SANT"/>
    <property type="match status" value="2"/>
</dbReference>
<evidence type="ECO:0000259" key="8">
    <source>
        <dbReference type="PROSITE" id="PS50090"/>
    </source>
</evidence>
<organism evidence="10 11">
    <name type="scientific">Stephania yunnanensis</name>
    <dbReference type="NCBI Taxonomy" id="152371"/>
    <lineage>
        <taxon>Eukaryota</taxon>
        <taxon>Viridiplantae</taxon>
        <taxon>Streptophyta</taxon>
        <taxon>Embryophyta</taxon>
        <taxon>Tracheophyta</taxon>
        <taxon>Spermatophyta</taxon>
        <taxon>Magnoliopsida</taxon>
        <taxon>Ranunculales</taxon>
        <taxon>Menispermaceae</taxon>
        <taxon>Menispermoideae</taxon>
        <taxon>Cissampelideae</taxon>
        <taxon>Stephania</taxon>
    </lineage>
</organism>
<dbReference type="EMBL" id="JBBNAF010000005">
    <property type="protein sequence ID" value="KAK9143412.1"/>
    <property type="molecule type" value="Genomic_DNA"/>
</dbReference>
<dbReference type="InterPro" id="IPR009057">
    <property type="entry name" value="Homeodomain-like_sf"/>
</dbReference>
<comment type="subcellular location">
    <subcellularLocation>
        <location evidence="1">Nucleus</location>
    </subcellularLocation>
</comment>
<dbReference type="PANTHER" id="PTHR47997:SF11">
    <property type="entry name" value="TRANSCRIPTION FACTOR LAF1"/>
    <property type="match status" value="1"/>
</dbReference>
<dbReference type="InterPro" id="IPR051953">
    <property type="entry name" value="Plant_SW-associated_TFs"/>
</dbReference>
<evidence type="ECO:0000256" key="7">
    <source>
        <dbReference type="ARBA" id="ARBA00023242"/>
    </source>
</evidence>
<dbReference type="InterPro" id="IPR017930">
    <property type="entry name" value="Myb_dom"/>
</dbReference>
<evidence type="ECO:0000256" key="6">
    <source>
        <dbReference type="ARBA" id="ARBA00023163"/>
    </source>
</evidence>
<dbReference type="AlphaFoldDB" id="A0AAP0K063"/>
<evidence type="ECO:0000256" key="4">
    <source>
        <dbReference type="ARBA" id="ARBA00023125"/>
    </source>
</evidence>
<evidence type="ECO:0000256" key="2">
    <source>
        <dbReference type="ARBA" id="ARBA00022737"/>
    </source>
</evidence>
<dbReference type="GO" id="GO:0003677">
    <property type="term" value="F:DNA binding"/>
    <property type="evidence" value="ECO:0007669"/>
    <property type="project" value="UniProtKB-KW"/>
</dbReference>
<proteinExistence type="predicted"/>
<dbReference type="Proteomes" id="UP001420932">
    <property type="component" value="Unassembled WGS sequence"/>
</dbReference>
<feature type="domain" description="Myb-like" evidence="8">
    <location>
        <begin position="74"/>
        <end position="126"/>
    </location>
</feature>
<dbReference type="FunFam" id="1.10.10.60:FF:000371">
    <property type="entry name" value="MYB transcription factor"/>
    <property type="match status" value="1"/>
</dbReference>
<dbReference type="FunFam" id="1.10.10.60:FF:000077">
    <property type="entry name" value="MYB transcription factor"/>
    <property type="match status" value="1"/>
</dbReference>
<reference evidence="10 11" key="1">
    <citation type="submission" date="2024-01" db="EMBL/GenBank/DDBJ databases">
        <title>Genome assemblies of Stephania.</title>
        <authorList>
            <person name="Yang L."/>
        </authorList>
    </citation>
    <scope>NUCLEOTIDE SEQUENCE [LARGE SCALE GENOMIC DNA]</scope>
    <source>
        <strain evidence="10">YNDBR</strain>
        <tissue evidence="10">Leaf</tissue>
    </source>
</reference>
<sequence>MAMRLYERHGMAARFSKNFTKSDDDGFLRHARRCFGALVYLAAVLEYLAAETLMVECRDRHYKFDSWTNAKPKSAKSRKGLWSPEEDERLRDHILQHGHSCWSAVPIKAGLQRNGKSCRLRWINYLRPGLKRGGFSPQEKETILALHHLLGNKWSQIAQHLPGRTDNEIKNYWNSYLKKEVMKVEEFEVPKPTDHSSSNTTSNSDFPMAAGLIDSSSSSEIDQSIPEVLDQLSQTKEVINSQTTSFLPKIFFAEWLSFDQSTMNIQRFANSVARSDPNSDELNVIDVYSHGSCCLQDEATINMCSTSVEFMRGELMNNSGAKLPSQMECSNQINSTSTTTSTGFFDFVAMDEVYNDFLPYP</sequence>
<gene>
    <name evidence="10" type="ORF">Syun_012812</name>
</gene>
<keyword evidence="4" id="KW-0238">DNA-binding</keyword>
<name>A0AAP0K063_9MAGN</name>
<comment type="caution">
    <text evidence="10">The sequence shown here is derived from an EMBL/GenBank/DDBJ whole genome shotgun (WGS) entry which is preliminary data.</text>
</comment>
<keyword evidence="11" id="KW-1185">Reference proteome</keyword>
<protein>
    <submittedName>
        <fullName evidence="10">Uncharacterized protein</fullName>
    </submittedName>
</protein>
<dbReference type="GO" id="GO:0005634">
    <property type="term" value="C:nucleus"/>
    <property type="evidence" value="ECO:0007669"/>
    <property type="project" value="UniProtKB-SubCell"/>
</dbReference>
<keyword evidence="5" id="KW-0010">Activator</keyword>
<dbReference type="GO" id="GO:0045893">
    <property type="term" value="P:positive regulation of DNA-templated transcription"/>
    <property type="evidence" value="ECO:0007669"/>
    <property type="project" value="UniProtKB-ARBA"/>
</dbReference>
<keyword evidence="7" id="KW-0539">Nucleus</keyword>
<dbReference type="PROSITE" id="PS51294">
    <property type="entry name" value="HTH_MYB"/>
    <property type="match status" value="2"/>
</dbReference>
<dbReference type="Gene3D" id="1.10.10.60">
    <property type="entry name" value="Homeodomain-like"/>
    <property type="match status" value="2"/>
</dbReference>
<dbReference type="PROSITE" id="PS50090">
    <property type="entry name" value="MYB_LIKE"/>
    <property type="match status" value="2"/>
</dbReference>
<keyword evidence="6" id="KW-0804">Transcription</keyword>
<evidence type="ECO:0000256" key="3">
    <source>
        <dbReference type="ARBA" id="ARBA00023015"/>
    </source>
</evidence>
<keyword evidence="3" id="KW-0805">Transcription regulation</keyword>
<accession>A0AAP0K063</accession>